<dbReference type="Pfam" id="PF13927">
    <property type="entry name" value="Ig_3"/>
    <property type="match status" value="1"/>
</dbReference>
<keyword evidence="13" id="KW-0393">Immunoglobulin domain</keyword>
<evidence type="ECO:0000256" key="6">
    <source>
        <dbReference type="ARBA" id="ARBA00022801"/>
    </source>
</evidence>
<evidence type="ECO:0000256" key="3">
    <source>
        <dbReference type="ARBA" id="ARBA00022692"/>
    </source>
</evidence>
<dbReference type="GO" id="GO:0016787">
    <property type="term" value="F:hydrolase activity"/>
    <property type="evidence" value="ECO:0007669"/>
    <property type="project" value="UniProtKB-KW"/>
</dbReference>
<keyword evidence="5" id="KW-0677">Repeat</keyword>
<evidence type="ECO:0000256" key="14">
    <source>
        <dbReference type="SAM" id="SignalP"/>
    </source>
</evidence>
<dbReference type="PANTHER" id="PTHR11890">
    <property type="entry name" value="INTERLEUKIN-1 RECEPTOR FAMILY MEMBER"/>
    <property type="match status" value="1"/>
</dbReference>
<dbReference type="OrthoDB" id="9166379at2759"/>
<evidence type="ECO:0000256" key="2">
    <source>
        <dbReference type="ARBA" id="ARBA00009752"/>
    </source>
</evidence>
<name>A0A9D3TCX9_MEGAT</name>
<comment type="subcellular location">
    <subcellularLocation>
        <location evidence="1">Membrane</location>
        <topology evidence="1">Single-pass type I membrane protein</topology>
    </subcellularLocation>
</comment>
<gene>
    <name evidence="17" type="ORF">MATL_G00120320</name>
</gene>
<dbReference type="InterPro" id="IPR036179">
    <property type="entry name" value="Ig-like_dom_sf"/>
</dbReference>
<evidence type="ECO:0000256" key="5">
    <source>
        <dbReference type="ARBA" id="ARBA00022737"/>
    </source>
</evidence>
<dbReference type="SUPFAM" id="SSF52200">
    <property type="entry name" value="Toll/Interleukin receptor TIR domain"/>
    <property type="match status" value="1"/>
</dbReference>
<evidence type="ECO:0000256" key="8">
    <source>
        <dbReference type="ARBA" id="ARBA00023027"/>
    </source>
</evidence>
<comment type="caution">
    <text evidence="17">The sequence shown here is derived from an EMBL/GenBank/DDBJ whole genome shotgun (WGS) entry which is preliminary data.</text>
</comment>
<dbReference type="GO" id="GO:0007165">
    <property type="term" value="P:signal transduction"/>
    <property type="evidence" value="ECO:0007669"/>
    <property type="project" value="InterPro"/>
</dbReference>
<dbReference type="PRINTS" id="PR01537">
    <property type="entry name" value="INTRLKN1R1F"/>
</dbReference>
<evidence type="ECO:0008006" key="19">
    <source>
        <dbReference type="Google" id="ProtNLM"/>
    </source>
</evidence>
<dbReference type="Pfam" id="PF18452">
    <property type="entry name" value="Ig_6"/>
    <property type="match status" value="1"/>
</dbReference>
<evidence type="ECO:0000256" key="9">
    <source>
        <dbReference type="ARBA" id="ARBA00023136"/>
    </source>
</evidence>
<dbReference type="FunFam" id="3.40.50.10140:FF:000002">
    <property type="entry name" value="Interleukin 1 receptor accessory protein"/>
    <property type="match status" value="1"/>
</dbReference>
<evidence type="ECO:0000256" key="11">
    <source>
        <dbReference type="ARBA" id="ARBA00023170"/>
    </source>
</evidence>
<keyword evidence="18" id="KW-1185">Reference proteome</keyword>
<evidence type="ECO:0000256" key="13">
    <source>
        <dbReference type="ARBA" id="ARBA00023319"/>
    </source>
</evidence>
<dbReference type="SUPFAM" id="SSF48726">
    <property type="entry name" value="Immunoglobulin"/>
    <property type="match status" value="2"/>
</dbReference>
<dbReference type="InterPro" id="IPR000157">
    <property type="entry name" value="TIR_dom"/>
</dbReference>
<reference evidence="17" key="1">
    <citation type="submission" date="2021-01" db="EMBL/GenBank/DDBJ databases">
        <authorList>
            <person name="Zahm M."/>
            <person name="Roques C."/>
            <person name="Cabau C."/>
            <person name="Klopp C."/>
            <person name="Donnadieu C."/>
            <person name="Jouanno E."/>
            <person name="Lampietro C."/>
            <person name="Louis A."/>
            <person name="Herpin A."/>
            <person name="Echchiki A."/>
            <person name="Berthelot C."/>
            <person name="Parey E."/>
            <person name="Roest-Crollius H."/>
            <person name="Braasch I."/>
            <person name="Postlethwait J."/>
            <person name="Bobe J."/>
            <person name="Montfort J."/>
            <person name="Bouchez O."/>
            <person name="Begum T."/>
            <person name="Mejri S."/>
            <person name="Adams A."/>
            <person name="Chen W.-J."/>
            <person name="Guiguen Y."/>
        </authorList>
    </citation>
    <scope>NUCLEOTIDE SEQUENCE</scope>
    <source>
        <strain evidence="17">YG-15Mar2019-1</strain>
        <tissue evidence="17">Brain</tissue>
    </source>
</reference>
<keyword evidence="8" id="KW-0520">NAD</keyword>
<evidence type="ECO:0000256" key="7">
    <source>
        <dbReference type="ARBA" id="ARBA00022989"/>
    </source>
</evidence>
<dbReference type="Proteomes" id="UP001046870">
    <property type="component" value="Chromosome 9"/>
</dbReference>
<dbReference type="SMART" id="SM00255">
    <property type="entry name" value="TIR"/>
    <property type="match status" value="1"/>
</dbReference>
<proteinExistence type="inferred from homology"/>
<protein>
    <recommendedName>
        <fullName evidence="19">Interleukin 1 receptor accessory protein</fullName>
    </recommendedName>
</protein>
<feature type="domain" description="Ig-like" evidence="16">
    <location>
        <begin position="164"/>
        <end position="257"/>
    </location>
</feature>
<sequence length="605" mass="68573">MTFVLLLGDCGTPRKRPAGQVKMFHLLTFLIPLSVVIVAQGETSVTAPSHDSAQCLDWGVLNGGAVRVYQGEIGWLRCPLFSRNTVYSYASTQTAGLSLLWYWVQAGQALEQPINLSLPGQRISKEGERLWFQPAAAEDAGRYICMLRNRTYCVKMTVQLEVIPRDSGVCVAKAAVDHPLVNISLEAGKTLHCPDLEEFQLSHKVQSVTWFHNCRMGSRWDGDREVKDHKLVVHIMRTPYAGNYTCVVTSEKALSFTRVVNVRAISSYLWPKNPVIHNPDEHQVFTIKLGSEAHLVCKVLLPLMEGEPEPQVWWDIDGTRVEQLSDPRITNKCSSEVDNLGDQVKECVLLIQDFTSHDLQRNYTCHGRNSRAHIFKKAALKAENYLPSVELGCGLGVTLFLMLVLFVVYHVYRLELLLLYRAYCGTDESATDGKEYDVYISYARNSEEEEFVLLTLRRVLENELGYKVFIYDRDSLPGGTITDETLRYVGRSRRLMVVLSPRYVLQGTQALLELKAGLDTMARAGDLRVVLVQYQRVSRASWVRELRRARVALALIQWKGEKSSDLSSRFWKQLQVELPMRRVKATHSNDNAVLPLTMHTYSDST</sequence>
<keyword evidence="4 14" id="KW-0732">Signal</keyword>
<dbReference type="InterPro" id="IPR015621">
    <property type="entry name" value="IL-1_rcpt_fam"/>
</dbReference>
<feature type="signal peptide" evidence="14">
    <location>
        <begin position="1"/>
        <end position="41"/>
    </location>
</feature>
<keyword evidence="3" id="KW-0812">Transmembrane</keyword>
<evidence type="ECO:0000256" key="10">
    <source>
        <dbReference type="ARBA" id="ARBA00023157"/>
    </source>
</evidence>
<feature type="domain" description="Ig-like" evidence="16">
    <location>
        <begin position="48"/>
        <end position="161"/>
    </location>
</feature>
<evidence type="ECO:0000313" key="17">
    <source>
        <dbReference type="EMBL" id="KAG7471056.1"/>
    </source>
</evidence>
<dbReference type="InterPro" id="IPR035897">
    <property type="entry name" value="Toll_tir_struct_dom_sf"/>
</dbReference>
<dbReference type="PROSITE" id="PS50104">
    <property type="entry name" value="TIR"/>
    <property type="match status" value="1"/>
</dbReference>
<keyword evidence="7" id="KW-1133">Transmembrane helix</keyword>
<keyword evidence="12" id="KW-0325">Glycoprotein</keyword>
<keyword evidence="9" id="KW-0472">Membrane</keyword>
<dbReference type="Gene3D" id="3.40.50.10140">
    <property type="entry name" value="Toll/interleukin-1 receptor homology (TIR) domain"/>
    <property type="match status" value="1"/>
</dbReference>
<dbReference type="AlphaFoldDB" id="A0A9D3TCX9"/>
<evidence type="ECO:0000259" key="16">
    <source>
        <dbReference type="PROSITE" id="PS50835"/>
    </source>
</evidence>
<dbReference type="InterPro" id="IPR007110">
    <property type="entry name" value="Ig-like_dom"/>
</dbReference>
<evidence type="ECO:0000256" key="4">
    <source>
        <dbReference type="ARBA" id="ARBA00022729"/>
    </source>
</evidence>
<dbReference type="PROSITE" id="PS50835">
    <property type="entry name" value="IG_LIKE"/>
    <property type="match status" value="3"/>
</dbReference>
<dbReference type="InterPro" id="IPR003599">
    <property type="entry name" value="Ig_sub"/>
</dbReference>
<dbReference type="Pfam" id="PF01582">
    <property type="entry name" value="TIR"/>
    <property type="match status" value="1"/>
</dbReference>
<dbReference type="GO" id="GO:0016020">
    <property type="term" value="C:membrane"/>
    <property type="evidence" value="ECO:0007669"/>
    <property type="project" value="UniProtKB-SubCell"/>
</dbReference>
<dbReference type="InterPro" id="IPR013783">
    <property type="entry name" value="Ig-like_fold"/>
</dbReference>
<feature type="domain" description="TIR" evidence="15">
    <location>
        <begin position="434"/>
        <end position="578"/>
    </location>
</feature>
<evidence type="ECO:0000259" key="15">
    <source>
        <dbReference type="PROSITE" id="PS50104"/>
    </source>
</evidence>
<dbReference type="InterPro" id="IPR041416">
    <property type="entry name" value="IL-1RAcP-like_ig"/>
</dbReference>
<dbReference type="SMART" id="SM00409">
    <property type="entry name" value="IG"/>
    <property type="match status" value="3"/>
</dbReference>
<keyword evidence="11" id="KW-0675">Receptor</keyword>
<evidence type="ECO:0000256" key="12">
    <source>
        <dbReference type="ARBA" id="ARBA00023180"/>
    </source>
</evidence>
<evidence type="ECO:0000313" key="18">
    <source>
        <dbReference type="Proteomes" id="UP001046870"/>
    </source>
</evidence>
<dbReference type="EMBL" id="JAFDVH010000009">
    <property type="protein sequence ID" value="KAG7471056.1"/>
    <property type="molecule type" value="Genomic_DNA"/>
</dbReference>
<dbReference type="PANTHER" id="PTHR11890:SF20">
    <property type="entry name" value="INTERLEUKIN-1 RECEPTOR ACCESSORY PROTEIN"/>
    <property type="match status" value="1"/>
</dbReference>
<comment type="similarity">
    <text evidence="2">Belongs to the interleukin-1 receptor family.</text>
</comment>
<dbReference type="Gene3D" id="2.60.40.10">
    <property type="entry name" value="Immunoglobulins"/>
    <property type="match status" value="3"/>
</dbReference>
<evidence type="ECO:0000256" key="1">
    <source>
        <dbReference type="ARBA" id="ARBA00004479"/>
    </source>
</evidence>
<keyword evidence="10" id="KW-1015">Disulfide bond</keyword>
<accession>A0A9D3TCX9</accession>
<keyword evidence="6" id="KW-0378">Hydrolase</keyword>
<feature type="chain" id="PRO_5038482766" description="Interleukin 1 receptor accessory protein" evidence="14">
    <location>
        <begin position="42"/>
        <end position="605"/>
    </location>
</feature>
<organism evidence="17 18">
    <name type="scientific">Megalops atlanticus</name>
    <name type="common">Tarpon</name>
    <name type="synonym">Clupea gigantea</name>
    <dbReference type="NCBI Taxonomy" id="7932"/>
    <lineage>
        <taxon>Eukaryota</taxon>
        <taxon>Metazoa</taxon>
        <taxon>Chordata</taxon>
        <taxon>Craniata</taxon>
        <taxon>Vertebrata</taxon>
        <taxon>Euteleostomi</taxon>
        <taxon>Actinopterygii</taxon>
        <taxon>Neopterygii</taxon>
        <taxon>Teleostei</taxon>
        <taxon>Elopiformes</taxon>
        <taxon>Megalopidae</taxon>
        <taxon>Megalops</taxon>
    </lineage>
</organism>
<feature type="domain" description="Ig-like" evidence="16">
    <location>
        <begin position="271"/>
        <end position="381"/>
    </location>
</feature>